<proteinExistence type="predicted"/>
<evidence type="ECO:0000256" key="4">
    <source>
        <dbReference type="ARBA" id="ARBA00022989"/>
    </source>
</evidence>
<dbReference type="GO" id="GO:0000155">
    <property type="term" value="F:phosphorelay sensor kinase activity"/>
    <property type="evidence" value="ECO:0007669"/>
    <property type="project" value="InterPro"/>
</dbReference>
<dbReference type="EMBL" id="FTNV01000001">
    <property type="protein sequence ID" value="SIS09377.1"/>
    <property type="molecule type" value="Genomic_DNA"/>
</dbReference>
<evidence type="ECO:0000256" key="5">
    <source>
        <dbReference type="ARBA" id="ARBA00023136"/>
    </source>
</evidence>
<dbReference type="Pfam" id="PF07694">
    <property type="entry name" value="5TM-5TMR_LYT"/>
    <property type="match status" value="1"/>
</dbReference>
<feature type="transmembrane region" description="Helical" evidence="7">
    <location>
        <begin position="69"/>
        <end position="89"/>
    </location>
</feature>
<feature type="transmembrane region" description="Helical" evidence="7">
    <location>
        <begin position="129"/>
        <end position="149"/>
    </location>
</feature>
<accession>A0A1N7GA08</accession>
<evidence type="ECO:0000256" key="7">
    <source>
        <dbReference type="SAM" id="Phobius"/>
    </source>
</evidence>
<feature type="transmembrane region" description="Helical" evidence="7">
    <location>
        <begin position="95"/>
        <end position="117"/>
    </location>
</feature>
<keyword evidence="3 7" id="KW-0812">Transmembrane</keyword>
<evidence type="ECO:0000313" key="9">
    <source>
        <dbReference type="EMBL" id="SIS09377.1"/>
    </source>
</evidence>
<protein>
    <submittedName>
        <fullName evidence="9">5TMR of 5TMR-LYT</fullName>
    </submittedName>
</protein>
<name>A0A1N7GA08_9RHOB</name>
<dbReference type="Proteomes" id="UP000186019">
    <property type="component" value="Unassembled WGS sequence"/>
</dbReference>
<dbReference type="InterPro" id="IPR011620">
    <property type="entry name" value="Sig_transdc_His_kinase_LytS_TM"/>
</dbReference>
<comment type="subcellular location">
    <subcellularLocation>
        <location evidence="1">Cell membrane</location>
        <topology evidence="1">Multi-pass membrane protein</topology>
    </subcellularLocation>
</comment>
<evidence type="ECO:0000256" key="1">
    <source>
        <dbReference type="ARBA" id="ARBA00004651"/>
    </source>
</evidence>
<sequence length="394" mass="42864">MLLLLPQFIASLALVVFLSSLYGVARAHLRTTRAQTLLGLSFGIVAMLQMSAPLELMEGVILDMRNVPIALAGAFLGWRGALLCLSMAVMTRISIGGAGMISGVAGMMVSCTAGYLWSRATLTVQKRSLRQFAVLGLAVSSHMLTAILLPWEACIAFFSGAALPMMALNLASIPLAAAFFERERMHMISEAQRATYDPFDEVSGLARLGHFRREAMALARSDSNGRIAGLMAVEIHGARALKRELGAATYAQLLGAIRLRLAPFLLPDMPPAALAEDGRLILPLEFRQVAERDDVETQMRRILSDMAYQMENAAILRVGFTLRAFPAPTVQDLEQVLDDIALCRPITAEPEEVGPKTPRTKRRGRGTSLPPARRNVRHDRLFAAANVLLATKDS</sequence>
<keyword evidence="5 7" id="KW-0472">Membrane</keyword>
<gene>
    <name evidence="9" type="ORF">SAMN05421666_1820</name>
</gene>
<dbReference type="AlphaFoldDB" id="A0A1N7GA08"/>
<reference evidence="9 10" key="1">
    <citation type="submission" date="2017-01" db="EMBL/GenBank/DDBJ databases">
        <authorList>
            <person name="Mah S.A."/>
            <person name="Swanson W.J."/>
            <person name="Moy G.W."/>
            <person name="Vacquier V.D."/>
        </authorList>
    </citation>
    <scope>NUCLEOTIDE SEQUENCE [LARGE SCALE GENOMIC DNA]</scope>
    <source>
        <strain evidence="9 10">DSM 29590</strain>
    </source>
</reference>
<evidence type="ECO:0000259" key="8">
    <source>
        <dbReference type="Pfam" id="PF07694"/>
    </source>
</evidence>
<evidence type="ECO:0000313" key="10">
    <source>
        <dbReference type="Proteomes" id="UP000186019"/>
    </source>
</evidence>
<feature type="region of interest" description="Disordered" evidence="6">
    <location>
        <begin position="348"/>
        <end position="375"/>
    </location>
</feature>
<dbReference type="RefSeq" id="WP_076532809.1">
    <property type="nucleotide sequence ID" value="NZ_FOAC01000001.1"/>
</dbReference>
<dbReference type="STRING" id="573024.SAMN05216208_0316"/>
<feature type="transmembrane region" description="Helical" evidence="7">
    <location>
        <begin position="36"/>
        <end position="57"/>
    </location>
</feature>
<organism evidence="9 10">
    <name type="scientific">Roseovarius nanhaiticus</name>
    <dbReference type="NCBI Taxonomy" id="573024"/>
    <lineage>
        <taxon>Bacteria</taxon>
        <taxon>Pseudomonadati</taxon>
        <taxon>Pseudomonadota</taxon>
        <taxon>Alphaproteobacteria</taxon>
        <taxon>Rhodobacterales</taxon>
        <taxon>Roseobacteraceae</taxon>
        <taxon>Roseovarius</taxon>
    </lineage>
</organism>
<keyword evidence="4 7" id="KW-1133">Transmembrane helix</keyword>
<evidence type="ECO:0000256" key="3">
    <source>
        <dbReference type="ARBA" id="ARBA00022692"/>
    </source>
</evidence>
<feature type="transmembrane region" description="Helical" evidence="7">
    <location>
        <begin position="155"/>
        <end position="180"/>
    </location>
</feature>
<keyword evidence="2" id="KW-1003">Cell membrane</keyword>
<evidence type="ECO:0000256" key="6">
    <source>
        <dbReference type="SAM" id="MobiDB-lite"/>
    </source>
</evidence>
<dbReference type="GO" id="GO:0005886">
    <property type="term" value="C:plasma membrane"/>
    <property type="evidence" value="ECO:0007669"/>
    <property type="project" value="UniProtKB-SubCell"/>
</dbReference>
<feature type="domain" description="Signal transduction histidine kinase 5TM receptor LytS transmembrane region" evidence="8">
    <location>
        <begin position="29"/>
        <end position="180"/>
    </location>
</feature>
<keyword evidence="10" id="KW-1185">Reference proteome</keyword>
<dbReference type="GO" id="GO:0071555">
    <property type="term" value="P:cell wall organization"/>
    <property type="evidence" value="ECO:0007669"/>
    <property type="project" value="InterPro"/>
</dbReference>
<evidence type="ECO:0000256" key="2">
    <source>
        <dbReference type="ARBA" id="ARBA00022475"/>
    </source>
</evidence>